<comment type="subcellular location">
    <subcellularLocation>
        <location evidence="1">Cell membrane</location>
        <topology evidence="1">Multi-pass membrane protein</topology>
    </subcellularLocation>
</comment>
<feature type="transmembrane region" description="Helical" evidence="7">
    <location>
        <begin position="81"/>
        <end position="100"/>
    </location>
</feature>
<dbReference type="AlphaFoldDB" id="A0A9X2VNN4"/>
<proteinExistence type="inferred from homology"/>
<feature type="transmembrane region" description="Helical" evidence="7">
    <location>
        <begin position="137"/>
        <end position="155"/>
    </location>
</feature>
<comment type="caution">
    <text evidence="8">The sequence shown here is derived from an EMBL/GenBank/DDBJ whole genome shotgun (WGS) entry which is preliminary data.</text>
</comment>
<dbReference type="GO" id="GO:0070069">
    <property type="term" value="C:cytochrome complex"/>
    <property type="evidence" value="ECO:0007669"/>
    <property type="project" value="TreeGrafter"/>
</dbReference>
<evidence type="ECO:0000256" key="1">
    <source>
        <dbReference type="ARBA" id="ARBA00004651"/>
    </source>
</evidence>
<feature type="transmembrane region" description="Helical" evidence="7">
    <location>
        <begin position="192"/>
        <end position="210"/>
    </location>
</feature>
<dbReference type="EMBL" id="JANYMP010000011">
    <property type="protein sequence ID" value="MCS7479772.1"/>
    <property type="molecule type" value="Genomic_DNA"/>
</dbReference>
<sequence>MEALWIVLLGSLTAGYFALAGFDYGTALLFRFVGRDEPERTRVLGAMTPFALGNEVWLVAAVGVLFGAFPRLEGELLSGHHGVFTAIVTGLVVFTASVQLRGNSRAWDVPLIAGALAVAVGWGWLAADLTGAPAPLWGAGVVALFAVHGGTFLAWRLPGRSGERAGALARSLVLPCAAFVPAVVLLSGSARHPELAVVGAVAVVVLLLGSRLASGRTAFACTALACALPVPVVFAAADVVHVETMAHTATLTVLTPVALVVLPLVLLFQWATWWMHRA</sequence>
<keyword evidence="4 7" id="KW-0812">Transmembrane</keyword>
<evidence type="ECO:0000256" key="5">
    <source>
        <dbReference type="ARBA" id="ARBA00022989"/>
    </source>
</evidence>
<feature type="transmembrane region" description="Helical" evidence="7">
    <location>
        <begin position="50"/>
        <end position="69"/>
    </location>
</feature>
<gene>
    <name evidence="8" type="ORF">NZH93_23165</name>
</gene>
<name>A0A9X2VNN4_9PSEU</name>
<feature type="transmembrane region" description="Helical" evidence="7">
    <location>
        <begin position="107"/>
        <end position="125"/>
    </location>
</feature>
<evidence type="ECO:0000313" key="8">
    <source>
        <dbReference type="EMBL" id="MCS7479772.1"/>
    </source>
</evidence>
<keyword evidence="6 7" id="KW-0472">Membrane</keyword>
<dbReference type="GO" id="GO:0009055">
    <property type="term" value="F:electron transfer activity"/>
    <property type="evidence" value="ECO:0007669"/>
    <property type="project" value="TreeGrafter"/>
</dbReference>
<protein>
    <submittedName>
        <fullName evidence="8">Cytochrome d ubiquinol oxidase subunit II</fullName>
    </submittedName>
</protein>
<dbReference type="Pfam" id="PF02322">
    <property type="entry name" value="Cyt_bd_oxida_II"/>
    <property type="match status" value="1"/>
</dbReference>
<dbReference type="GO" id="GO:0005886">
    <property type="term" value="C:plasma membrane"/>
    <property type="evidence" value="ECO:0007669"/>
    <property type="project" value="UniProtKB-SubCell"/>
</dbReference>
<accession>A0A9X2VNN4</accession>
<feature type="transmembrane region" description="Helical" evidence="7">
    <location>
        <begin position="167"/>
        <end position="186"/>
    </location>
</feature>
<evidence type="ECO:0000256" key="7">
    <source>
        <dbReference type="SAM" id="Phobius"/>
    </source>
</evidence>
<organism evidence="8 9">
    <name type="scientific">Umezawaea endophytica</name>
    <dbReference type="NCBI Taxonomy" id="1654476"/>
    <lineage>
        <taxon>Bacteria</taxon>
        <taxon>Bacillati</taxon>
        <taxon>Actinomycetota</taxon>
        <taxon>Actinomycetes</taxon>
        <taxon>Pseudonocardiales</taxon>
        <taxon>Pseudonocardiaceae</taxon>
        <taxon>Umezawaea</taxon>
    </lineage>
</organism>
<comment type="similarity">
    <text evidence="2">Belongs to the cytochrome ubiquinol oxidase subunit 2 family.</text>
</comment>
<feature type="transmembrane region" description="Helical" evidence="7">
    <location>
        <begin position="6"/>
        <end position="30"/>
    </location>
</feature>
<evidence type="ECO:0000313" key="9">
    <source>
        <dbReference type="Proteomes" id="UP001141259"/>
    </source>
</evidence>
<dbReference type="Proteomes" id="UP001141259">
    <property type="component" value="Unassembled WGS sequence"/>
</dbReference>
<dbReference type="RefSeq" id="WP_259625275.1">
    <property type="nucleotide sequence ID" value="NZ_JANYMP010000011.1"/>
</dbReference>
<dbReference type="GO" id="GO:0016682">
    <property type="term" value="F:oxidoreductase activity, acting on diphenols and related substances as donors, oxygen as acceptor"/>
    <property type="evidence" value="ECO:0007669"/>
    <property type="project" value="TreeGrafter"/>
</dbReference>
<feature type="transmembrane region" description="Helical" evidence="7">
    <location>
        <begin position="249"/>
        <end position="268"/>
    </location>
</feature>
<keyword evidence="9" id="KW-1185">Reference proteome</keyword>
<evidence type="ECO:0000256" key="2">
    <source>
        <dbReference type="ARBA" id="ARBA00007543"/>
    </source>
</evidence>
<evidence type="ECO:0000256" key="3">
    <source>
        <dbReference type="ARBA" id="ARBA00022475"/>
    </source>
</evidence>
<evidence type="ECO:0000256" key="4">
    <source>
        <dbReference type="ARBA" id="ARBA00022692"/>
    </source>
</evidence>
<dbReference type="PANTHER" id="PTHR43141">
    <property type="entry name" value="CYTOCHROME BD2 SUBUNIT II"/>
    <property type="match status" value="1"/>
</dbReference>
<reference evidence="8" key="1">
    <citation type="submission" date="2022-08" db="EMBL/GenBank/DDBJ databases">
        <authorList>
            <person name="Tistechok S."/>
            <person name="Samborskyy M."/>
            <person name="Roman I."/>
        </authorList>
    </citation>
    <scope>NUCLEOTIDE SEQUENCE</scope>
    <source>
        <strain evidence="8">DSM 103496</strain>
    </source>
</reference>
<keyword evidence="5 7" id="KW-1133">Transmembrane helix</keyword>
<dbReference type="InterPro" id="IPR003317">
    <property type="entry name" value="Cyt-d_oxidase_su2"/>
</dbReference>
<evidence type="ECO:0000256" key="6">
    <source>
        <dbReference type="ARBA" id="ARBA00023136"/>
    </source>
</evidence>
<dbReference type="PANTHER" id="PTHR43141:SF4">
    <property type="entry name" value="CYTOCHROME BD2 SUBUNIT II"/>
    <property type="match status" value="1"/>
</dbReference>
<dbReference type="GO" id="GO:0019646">
    <property type="term" value="P:aerobic electron transport chain"/>
    <property type="evidence" value="ECO:0007669"/>
    <property type="project" value="TreeGrafter"/>
</dbReference>
<keyword evidence="3" id="KW-1003">Cell membrane</keyword>
<feature type="transmembrane region" description="Helical" evidence="7">
    <location>
        <begin position="217"/>
        <end position="237"/>
    </location>
</feature>